<evidence type="ECO:0000313" key="3">
    <source>
        <dbReference type="Proteomes" id="UP000029264"/>
    </source>
</evidence>
<proteinExistence type="predicted"/>
<dbReference type="AlphaFoldDB" id="A0A094LSE1"/>
<dbReference type="Pfam" id="PF00326">
    <property type="entry name" value="Peptidase_S9"/>
    <property type="match status" value="1"/>
</dbReference>
<evidence type="ECO:0000313" key="2">
    <source>
        <dbReference type="EMBL" id="KFZ38113.1"/>
    </source>
</evidence>
<dbReference type="Proteomes" id="UP000029264">
    <property type="component" value="Unassembled WGS sequence"/>
</dbReference>
<dbReference type="InterPro" id="IPR029058">
    <property type="entry name" value="AB_hydrolase_fold"/>
</dbReference>
<dbReference type="GO" id="GO:0008236">
    <property type="term" value="F:serine-type peptidase activity"/>
    <property type="evidence" value="ECO:0007669"/>
    <property type="project" value="InterPro"/>
</dbReference>
<protein>
    <submittedName>
        <fullName evidence="2">Peptidase S9</fullName>
    </submittedName>
</protein>
<dbReference type="eggNOG" id="COG1506">
    <property type="taxonomic scope" value="Bacteria"/>
</dbReference>
<sequence>MTIGAVVRFVGLTTVVLLSGCSKVPEQTKADEAKTTVKVAQYGSWQSPLTASAVYGAHTSIGELQSSGEMLYFIQSEPAAQGQSGIKRLDRNDTVADVVDAEFGVGSRVHEYGGAPFLAIGSSVFATKRADQRFYRIAPNQPQVALTPVGTRQADCVFFSKGSRIICVREDHRAEGEAKASLVAINLNQPGEGDVYADGHDFFSSPAINQANTQLAWITWDHPNMPWDNTQLWLGDLDKKGAIANIRQPQMPGSGAIMQPQFSPDGTLYFIADFDNWWNLYRIKADGKVEQVTHLHGEIGGPAWVLGLHAYAFENDHSIIFNLHHEGRLDLMRIDPDSGVSEALATDFASVNQLISHQGRVYFVGAKETPERGIYRVAGRGTELVYTPEIAPVDPAYIAKPQSISFTTAGRKTAYGLYYPPTNPQFRAKADSLPPLLMMLHGGPTAEASSAYSGAIQFWTSRGFAVFNLNYRGSTGYGREFRRSLYGEWGIADVEDAVHAAEYLVAQKLADPQQLAIRGGSAGGFSVLASLAFHDTFKAGTSYYGISDIEVLAKETHKFESRYLDQLIGPYPEQQQTYHDRSPLYHLDGLNEPLLLFQGLDDKVVPPNQSEMIYNALVEKGVPTAFIPFEGEGHGFRKPQNNELALETELAFYGKVFGFTPAGDLPPVPLKNAAVLPH</sequence>
<dbReference type="InterPro" id="IPR001375">
    <property type="entry name" value="Peptidase_S9_cat"/>
</dbReference>
<organism evidence="2 3">
    <name type="scientific">Shewanella mangrovi</name>
    <dbReference type="NCBI Taxonomy" id="1515746"/>
    <lineage>
        <taxon>Bacteria</taxon>
        <taxon>Pseudomonadati</taxon>
        <taxon>Pseudomonadota</taxon>
        <taxon>Gammaproteobacteria</taxon>
        <taxon>Alteromonadales</taxon>
        <taxon>Shewanellaceae</taxon>
        <taxon>Shewanella</taxon>
    </lineage>
</organism>
<dbReference type="PANTHER" id="PTHR43056:SF5">
    <property type="entry name" value="PEPTIDASE S9 PROLYL OLIGOPEPTIDASE CATALYTIC DOMAIN-CONTAINING PROTEIN"/>
    <property type="match status" value="1"/>
</dbReference>
<dbReference type="SUPFAM" id="SSF82171">
    <property type="entry name" value="DPP6 N-terminal domain-like"/>
    <property type="match status" value="1"/>
</dbReference>
<dbReference type="GO" id="GO:0006508">
    <property type="term" value="P:proteolysis"/>
    <property type="evidence" value="ECO:0007669"/>
    <property type="project" value="InterPro"/>
</dbReference>
<dbReference type="Gene3D" id="3.40.50.1820">
    <property type="entry name" value="alpha/beta hydrolase"/>
    <property type="match status" value="1"/>
</dbReference>
<accession>A0A094LSE1</accession>
<reference evidence="2 3" key="1">
    <citation type="submission" date="2014-06" db="EMBL/GenBank/DDBJ databases">
        <title>Shewanella sp. YQH10.</title>
        <authorList>
            <person name="Liu Y."/>
            <person name="Zeng R."/>
        </authorList>
    </citation>
    <scope>NUCLEOTIDE SEQUENCE [LARGE SCALE GENOMIC DNA]</scope>
    <source>
        <strain evidence="2 3">YQH10</strain>
    </source>
</reference>
<dbReference type="EMBL" id="JPEO01000003">
    <property type="protein sequence ID" value="KFZ38113.1"/>
    <property type="molecule type" value="Genomic_DNA"/>
</dbReference>
<dbReference type="InterPro" id="IPR050585">
    <property type="entry name" value="Xaa-Pro_dipeptidyl-ppase/CocE"/>
</dbReference>
<name>A0A094LSE1_9GAMM</name>
<dbReference type="STRING" id="1515746.HR45_06300"/>
<evidence type="ECO:0000259" key="1">
    <source>
        <dbReference type="Pfam" id="PF00326"/>
    </source>
</evidence>
<comment type="caution">
    <text evidence="2">The sequence shown here is derived from an EMBL/GenBank/DDBJ whole genome shotgun (WGS) entry which is preliminary data.</text>
</comment>
<dbReference type="InterPro" id="IPR011042">
    <property type="entry name" value="6-blade_b-propeller_TolB-like"/>
</dbReference>
<feature type="domain" description="Peptidase S9 prolyl oligopeptidase catalytic" evidence="1">
    <location>
        <begin position="452"/>
        <end position="658"/>
    </location>
</feature>
<keyword evidence="3" id="KW-1185">Reference proteome</keyword>
<gene>
    <name evidence="2" type="ORF">HR45_06300</name>
</gene>
<dbReference type="PANTHER" id="PTHR43056">
    <property type="entry name" value="PEPTIDASE S9 PROLYL OLIGOPEPTIDASE"/>
    <property type="match status" value="1"/>
</dbReference>
<dbReference type="SUPFAM" id="SSF53474">
    <property type="entry name" value="alpha/beta-Hydrolases"/>
    <property type="match status" value="1"/>
</dbReference>
<dbReference type="Gene3D" id="2.120.10.30">
    <property type="entry name" value="TolB, C-terminal domain"/>
    <property type="match status" value="1"/>
</dbReference>